<proteinExistence type="predicted"/>
<name>A0A7W8FTL8_9BACL</name>
<evidence type="ECO:0000313" key="1">
    <source>
        <dbReference type="EMBL" id="MBB5179665.1"/>
    </source>
</evidence>
<protein>
    <submittedName>
        <fullName evidence="1">Uncharacterized protein</fullName>
    </submittedName>
</protein>
<reference evidence="1 2" key="1">
    <citation type="submission" date="2020-08" db="EMBL/GenBank/DDBJ databases">
        <title>Genomic Encyclopedia of Type Strains, Phase IV (KMG-IV): sequencing the most valuable type-strain genomes for metagenomic binning, comparative biology and taxonomic classification.</title>
        <authorList>
            <person name="Goeker M."/>
        </authorList>
    </citation>
    <scope>NUCLEOTIDE SEQUENCE [LARGE SCALE GENOMIC DNA]</scope>
    <source>
        <strain evidence="1 2">DSM 15895</strain>
    </source>
</reference>
<keyword evidence="2" id="KW-1185">Reference proteome</keyword>
<evidence type="ECO:0000313" key="2">
    <source>
        <dbReference type="Proteomes" id="UP000525923"/>
    </source>
</evidence>
<accession>A0A7W8FTL8</accession>
<comment type="caution">
    <text evidence="1">The sequence shown here is derived from an EMBL/GenBank/DDBJ whole genome shotgun (WGS) entry which is preliminary data.</text>
</comment>
<dbReference type="OrthoDB" id="7067095at2"/>
<dbReference type="AlphaFoldDB" id="A0A7W8FTL8"/>
<organism evidence="1 2">
    <name type="scientific">Planococcus koreensis</name>
    <dbReference type="NCBI Taxonomy" id="112331"/>
    <lineage>
        <taxon>Bacteria</taxon>
        <taxon>Bacillati</taxon>
        <taxon>Bacillota</taxon>
        <taxon>Bacilli</taxon>
        <taxon>Bacillales</taxon>
        <taxon>Caryophanaceae</taxon>
        <taxon>Planococcus</taxon>
    </lineage>
</organism>
<gene>
    <name evidence="1" type="ORF">HNQ44_001089</name>
</gene>
<dbReference type="Proteomes" id="UP000525923">
    <property type="component" value="Unassembled WGS sequence"/>
</dbReference>
<dbReference type="EMBL" id="JACHHE010000002">
    <property type="protein sequence ID" value="MBB5179665.1"/>
    <property type="molecule type" value="Genomic_DNA"/>
</dbReference>
<sequence>MRNTWKLKYEDHSIHVENTMLSDKLYVDGVLQDEHIGLHLSSRLYGKLKNNRGEWEDIKISLSAKCPNTECRIFIGERLIYSTGLQWNM</sequence>
<dbReference type="RefSeq" id="WP_135505374.1">
    <property type="nucleotide sequence ID" value="NZ_JACHHE010000002.1"/>
</dbReference>